<evidence type="ECO:0000313" key="4">
    <source>
        <dbReference type="Proteomes" id="UP000238413"/>
    </source>
</evidence>
<evidence type="ECO:0008006" key="5">
    <source>
        <dbReference type="Google" id="ProtNLM"/>
    </source>
</evidence>
<protein>
    <recommendedName>
        <fullName evidence="5">DUF3592 domain-containing protein</fullName>
    </recommendedName>
</protein>
<gene>
    <name evidence="3" type="ORF">C4B68_39910</name>
</gene>
<feature type="compositionally biased region" description="Polar residues" evidence="1">
    <location>
        <begin position="169"/>
        <end position="198"/>
    </location>
</feature>
<dbReference type="EMBL" id="CP026652">
    <property type="protein sequence ID" value="AVH60880.1"/>
    <property type="molecule type" value="Genomic_DNA"/>
</dbReference>
<evidence type="ECO:0000313" key="3">
    <source>
        <dbReference type="EMBL" id="AVH60880.1"/>
    </source>
</evidence>
<keyword evidence="2" id="KW-0472">Membrane</keyword>
<sequence>MNEGAGGLGRLGTIVGAIAAPTSLVTALLYYFGYYHAYWFFAYFRVNSTVLGFGTADYLMRSLDALWVPMTVTATVGLLAFWGHDLLRHRLATGVRPPVLRYVISTVAGLGFLLALGGLWSTFTRTFLNRVLALAPLSLSVGVSLLAYALHLRRTVATNATASDDHADSQSNAVGQNDDSAAPSNTDSTPNSGTSNTAPPRPATRPEWAALAEWAVVFVLVGLGLVWAANDYAASVGVTRAQRFVAGLSDYPSAVLYSERSLSISAPGVRETRCGKGKAAYGYRYDGLALILQSGNQYVLLPYRWTRADGVALVIPRNDSVRLEFGPPPSSLSGAAQHPAC</sequence>
<evidence type="ECO:0000256" key="1">
    <source>
        <dbReference type="SAM" id="MobiDB-lite"/>
    </source>
</evidence>
<feature type="region of interest" description="Disordered" evidence="1">
    <location>
        <begin position="161"/>
        <end position="203"/>
    </location>
</feature>
<feature type="transmembrane region" description="Helical" evidence="2">
    <location>
        <begin position="66"/>
        <end position="87"/>
    </location>
</feature>
<keyword evidence="2" id="KW-0812">Transmembrane</keyword>
<keyword evidence="4" id="KW-1185">Reference proteome</keyword>
<feature type="transmembrane region" description="Helical" evidence="2">
    <location>
        <begin position="12"/>
        <end position="32"/>
    </location>
</feature>
<feature type="transmembrane region" description="Helical" evidence="2">
    <location>
        <begin position="127"/>
        <end position="150"/>
    </location>
</feature>
<organism evidence="3 4">
    <name type="scientific">Streptomyces dengpaensis</name>
    <dbReference type="NCBI Taxonomy" id="2049881"/>
    <lineage>
        <taxon>Bacteria</taxon>
        <taxon>Bacillati</taxon>
        <taxon>Actinomycetota</taxon>
        <taxon>Actinomycetes</taxon>
        <taxon>Kitasatosporales</taxon>
        <taxon>Streptomycetaceae</taxon>
        <taxon>Streptomyces</taxon>
    </lineage>
</organism>
<dbReference type="RefSeq" id="WP_099506801.1">
    <property type="nucleotide sequence ID" value="NZ_CP026652.1"/>
</dbReference>
<dbReference type="Proteomes" id="UP000238413">
    <property type="component" value="Chromosome"/>
</dbReference>
<reference evidence="3 4" key="1">
    <citation type="submission" date="2018-02" db="EMBL/GenBank/DDBJ databases">
        <title>Complete genome sequence of Streptomyces dengpaensis, the producer of angucyclines.</title>
        <authorList>
            <person name="Yumei L."/>
        </authorList>
    </citation>
    <scope>NUCLEOTIDE SEQUENCE [LARGE SCALE GENOMIC DNA]</scope>
    <source>
        <strain evidence="3 4">XZHG99</strain>
    </source>
</reference>
<name>A0ABM6T146_9ACTN</name>
<proteinExistence type="predicted"/>
<accession>A0ABM6T146</accession>
<feature type="transmembrane region" description="Helical" evidence="2">
    <location>
        <begin position="208"/>
        <end position="229"/>
    </location>
</feature>
<feature type="transmembrane region" description="Helical" evidence="2">
    <location>
        <begin position="99"/>
        <end position="121"/>
    </location>
</feature>
<evidence type="ECO:0000256" key="2">
    <source>
        <dbReference type="SAM" id="Phobius"/>
    </source>
</evidence>
<keyword evidence="2" id="KW-1133">Transmembrane helix</keyword>